<dbReference type="AlphaFoldDB" id="A0AAT9FQY7"/>
<dbReference type="Pfam" id="PF11750">
    <property type="entry name" value="DUF3307"/>
    <property type="match status" value="1"/>
</dbReference>
<keyword evidence="1" id="KW-1133">Transmembrane helix</keyword>
<accession>A0AAT9FQY7</accession>
<evidence type="ECO:0000313" key="2">
    <source>
        <dbReference type="EMBL" id="BDS08314.1"/>
    </source>
</evidence>
<dbReference type="InterPro" id="IPR021737">
    <property type="entry name" value="Phage_phiKZ_Orf197"/>
</dbReference>
<evidence type="ECO:0008006" key="3">
    <source>
        <dbReference type="Google" id="ProtNLM"/>
    </source>
</evidence>
<dbReference type="KEGG" id="osu:NT6N_33540"/>
<organism evidence="2">
    <name type="scientific">Oceaniferula spumae</name>
    <dbReference type="NCBI Taxonomy" id="2979115"/>
    <lineage>
        <taxon>Bacteria</taxon>
        <taxon>Pseudomonadati</taxon>
        <taxon>Verrucomicrobiota</taxon>
        <taxon>Verrucomicrobiia</taxon>
        <taxon>Verrucomicrobiales</taxon>
        <taxon>Verrucomicrobiaceae</taxon>
        <taxon>Oceaniferula</taxon>
    </lineage>
</organism>
<feature type="transmembrane region" description="Helical" evidence="1">
    <location>
        <begin position="117"/>
        <end position="134"/>
    </location>
</feature>
<proteinExistence type="predicted"/>
<gene>
    <name evidence="2" type="ORF">NT6N_33540</name>
</gene>
<keyword evidence="1" id="KW-0812">Transmembrane</keyword>
<protein>
    <recommendedName>
        <fullName evidence="3">DUF3307 domain-containing protein</fullName>
    </recommendedName>
</protein>
<sequence length="137" mass="15019">MTELSIIAFSTGDPQSVQGVFFMFLALAIGHALADFPLQGPFLADAKNRHGDITGYFAKTPPAGVWIHALTAHSLIHAGAVWLITGSAVLGMIELVLHWVIDYVKCEGWTGFNTDQLLHYVCKLIYAMIIYLGVSWI</sequence>
<reference evidence="2" key="1">
    <citation type="submission" date="2024-07" db="EMBL/GenBank/DDBJ databases">
        <title>Complete genome sequence of Verrucomicrobiaceae bacterium NT6N.</title>
        <authorList>
            <person name="Huang C."/>
            <person name="Takami H."/>
            <person name="Hamasaki K."/>
        </authorList>
    </citation>
    <scope>NUCLEOTIDE SEQUENCE</scope>
    <source>
        <strain evidence="2">NT6N</strain>
    </source>
</reference>
<evidence type="ECO:0000256" key="1">
    <source>
        <dbReference type="SAM" id="Phobius"/>
    </source>
</evidence>
<keyword evidence="1" id="KW-0472">Membrane</keyword>
<feature type="transmembrane region" description="Helical" evidence="1">
    <location>
        <begin position="80"/>
        <end position="101"/>
    </location>
</feature>
<dbReference type="EMBL" id="AP026866">
    <property type="protein sequence ID" value="BDS08314.1"/>
    <property type="molecule type" value="Genomic_DNA"/>
</dbReference>
<name>A0AAT9FQY7_9BACT</name>
<feature type="transmembrane region" description="Helical" evidence="1">
    <location>
        <begin position="20"/>
        <end position="38"/>
    </location>
</feature>